<comment type="caution">
    <text evidence="1">The sequence shown here is derived from an EMBL/GenBank/DDBJ whole genome shotgun (WGS) entry which is preliminary data.</text>
</comment>
<protein>
    <submittedName>
        <fullName evidence="1">Uncharacterized protein</fullName>
    </submittedName>
</protein>
<accession>A0A226BW64</accession>
<gene>
    <name evidence="1" type="ORF">CDO51_10685</name>
</gene>
<dbReference type="AlphaFoldDB" id="A0A226BW64"/>
<keyword evidence="2" id="KW-1185">Reference proteome</keyword>
<dbReference type="Proteomes" id="UP000214588">
    <property type="component" value="Unassembled WGS sequence"/>
</dbReference>
<proteinExistence type="predicted"/>
<dbReference type="EMBL" id="NIQC01000029">
    <property type="protein sequence ID" value="OWZ83022.1"/>
    <property type="molecule type" value="Genomic_DNA"/>
</dbReference>
<reference evidence="1 2" key="1">
    <citation type="submission" date="2017-06" db="EMBL/GenBank/DDBJ databases">
        <title>Draft Genome Sequence of Natranaerobius trueperi halophilic, alkalithermophilic bacteria from soda lakes.</title>
        <authorList>
            <person name="Zhao B."/>
        </authorList>
    </citation>
    <scope>NUCLEOTIDE SEQUENCE [LARGE SCALE GENOMIC DNA]</scope>
    <source>
        <strain evidence="1 2">DSM 18760</strain>
    </source>
</reference>
<dbReference type="RefSeq" id="WP_089024251.1">
    <property type="nucleotide sequence ID" value="NZ_NIQC01000029.1"/>
</dbReference>
<sequence>MVPIHYFGWVIIALAVLRLKNKACISLKWRLAFASFTGLYSLGELTSVYGPTELTNIFYMLSAASFLIPFLKYDLGNKRIVEKVSDTSLLLGIGIIVLLSGIS</sequence>
<evidence type="ECO:0000313" key="2">
    <source>
        <dbReference type="Proteomes" id="UP000214588"/>
    </source>
</evidence>
<organism evidence="1 2">
    <name type="scientific">Natranaerobius trueperi</name>
    <dbReference type="NCBI Taxonomy" id="759412"/>
    <lineage>
        <taxon>Bacteria</taxon>
        <taxon>Bacillati</taxon>
        <taxon>Bacillota</taxon>
        <taxon>Clostridia</taxon>
        <taxon>Natranaerobiales</taxon>
        <taxon>Natranaerobiaceae</taxon>
        <taxon>Natranaerobius</taxon>
    </lineage>
</organism>
<dbReference type="OrthoDB" id="2112351at2"/>
<evidence type="ECO:0000313" key="1">
    <source>
        <dbReference type="EMBL" id="OWZ83022.1"/>
    </source>
</evidence>
<name>A0A226BW64_9FIRM</name>